<evidence type="ECO:0000256" key="4">
    <source>
        <dbReference type="ARBA" id="ARBA00022741"/>
    </source>
</evidence>
<evidence type="ECO:0000256" key="5">
    <source>
        <dbReference type="ARBA" id="ARBA00022801"/>
    </source>
</evidence>
<evidence type="ECO:0000313" key="13">
    <source>
        <dbReference type="EMBL" id="AIZ43273.1"/>
    </source>
</evidence>
<dbReference type="GO" id="GO:0009146">
    <property type="term" value="P:purine nucleoside triphosphate catabolic process"/>
    <property type="evidence" value="ECO:0007669"/>
    <property type="project" value="UniProtKB-UniRule"/>
</dbReference>
<feature type="binding site" evidence="10">
    <location>
        <position position="69"/>
    </location>
    <ligand>
        <name>substrate</name>
    </ligand>
</feature>
<feature type="binding site" evidence="10">
    <location>
        <begin position="148"/>
        <end position="151"/>
    </location>
    <ligand>
        <name>substrate</name>
    </ligand>
</feature>
<comment type="similarity">
    <text evidence="1 10 11">Belongs to the HAM1 NTPase family.</text>
</comment>
<dbReference type="PANTHER" id="PTHR11067">
    <property type="entry name" value="INOSINE TRIPHOSPHATE PYROPHOSPHATASE/HAM1 PROTEIN"/>
    <property type="match status" value="1"/>
</dbReference>
<feature type="binding site" evidence="10">
    <location>
        <position position="171"/>
    </location>
    <ligand>
        <name>substrate</name>
    </ligand>
</feature>
<dbReference type="GO" id="GO:0017111">
    <property type="term" value="F:ribonucleoside triphosphate phosphatase activity"/>
    <property type="evidence" value="ECO:0007669"/>
    <property type="project" value="InterPro"/>
</dbReference>
<dbReference type="GO" id="GO:0009117">
    <property type="term" value="P:nucleotide metabolic process"/>
    <property type="evidence" value="ECO:0007669"/>
    <property type="project" value="UniProtKB-KW"/>
</dbReference>
<dbReference type="KEGG" id="cbat:M666_17985"/>
<accession>A0AAU8RLR4</accession>
<dbReference type="FunFam" id="3.90.950.10:FF:000001">
    <property type="entry name" value="dITP/XTP pyrophosphatase"/>
    <property type="match status" value="1"/>
</dbReference>
<comment type="cofactor">
    <cofactor evidence="10">
        <name>Mg(2+)</name>
        <dbReference type="ChEBI" id="CHEBI:18420"/>
    </cofactor>
    <text evidence="10">Binds 1 Mg(2+) ion per subunit.</text>
</comment>
<dbReference type="GO" id="GO:0000166">
    <property type="term" value="F:nucleotide binding"/>
    <property type="evidence" value="ECO:0007669"/>
    <property type="project" value="UniProtKB-KW"/>
</dbReference>
<keyword evidence="3 10" id="KW-0479">Metal-binding</keyword>
<keyword evidence="6 10" id="KW-0460">Magnesium</keyword>
<name>A0AAU8RLR4_9FLAO</name>
<comment type="function">
    <text evidence="10">Pyrophosphatase that catalyzes the hydrolysis of nucleoside triphosphates to their monophosphate derivatives, with a high preference for the non-canonical purine nucleotides XTP (xanthosine triphosphate), dITP (deoxyinosine triphosphate) and ITP. Seems to function as a house-cleaning enzyme that removes non-canonical purine nucleotides from the nucleotide pool, thus preventing their incorporation into DNA/RNA and avoiding chromosomal lesions.</text>
</comment>
<dbReference type="GO" id="GO:0046872">
    <property type="term" value="F:metal ion binding"/>
    <property type="evidence" value="ECO:0007669"/>
    <property type="project" value="UniProtKB-KW"/>
</dbReference>
<organism evidence="13 14">
    <name type="scientific">Cellulophaga baltica 18</name>
    <dbReference type="NCBI Taxonomy" id="1348584"/>
    <lineage>
        <taxon>Bacteria</taxon>
        <taxon>Pseudomonadati</taxon>
        <taxon>Bacteroidota</taxon>
        <taxon>Flavobacteriia</taxon>
        <taxon>Flavobacteriales</taxon>
        <taxon>Flavobacteriaceae</taxon>
        <taxon>Cellulophaga</taxon>
    </lineage>
</organism>
<dbReference type="EMBL" id="CP009976">
    <property type="protein sequence ID" value="AIZ43273.1"/>
    <property type="molecule type" value="Genomic_DNA"/>
</dbReference>
<comment type="catalytic activity">
    <reaction evidence="8 10">
        <text>dITP + H2O = dIMP + diphosphate + H(+)</text>
        <dbReference type="Rhea" id="RHEA:28342"/>
        <dbReference type="ChEBI" id="CHEBI:15377"/>
        <dbReference type="ChEBI" id="CHEBI:15378"/>
        <dbReference type="ChEBI" id="CHEBI:33019"/>
        <dbReference type="ChEBI" id="CHEBI:61194"/>
        <dbReference type="ChEBI" id="CHEBI:61382"/>
        <dbReference type="EC" id="3.6.1.66"/>
    </reaction>
</comment>
<evidence type="ECO:0000256" key="2">
    <source>
        <dbReference type="ARBA" id="ARBA00011738"/>
    </source>
</evidence>
<gene>
    <name evidence="13" type="ORF">M666_17985</name>
</gene>
<dbReference type="GO" id="GO:0036220">
    <property type="term" value="F:ITP diphosphatase activity"/>
    <property type="evidence" value="ECO:0007669"/>
    <property type="project" value="UniProtKB-UniRule"/>
</dbReference>
<feature type="binding site" evidence="10">
    <location>
        <begin position="176"/>
        <end position="177"/>
    </location>
    <ligand>
        <name>substrate</name>
    </ligand>
</feature>
<evidence type="ECO:0000256" key="12">
    <source>
        <dbReference type="SAM" id="Coils"/>
    </source>
</evidence>
<keyword evidence="5 10" id="KW-0378">Hydrolase</keyword>
<evidence type="ECO:0000313" key="14">
    <source>
        <dbReference type="Proteomes" id="UP000030786"/>
    </source>
</evidence>
<dbReference type="NCBIfam" id="TIGR00042">
    <property type="entry name" value="RdgB/HAM1 family non-canonical purine NTP pyrophosphatase"/>
    <property type="match status" value="1"/>
</dbReference>
<sequence>MEIVFATHNKNKVYEVQLLVPKHIKILSLEAIGCFDEIPETADTLAGNAKLKADYVTQNYKLPCFADDTGLLVESLNGAPGVLSARYAGEQKDATDNMDKLLAALENKENRKAKFETVIALNLNGQQILFNGVAPGEITIIKSGVKGFGYDPIFKPEGYDKTFAELPVEIKNTISHRGKAMKKLLDYLNKFE</sequence>
<dbReference type="GeneID" id="78062601"/>
<dbReference type="GO" id="GO:0035870">
    <property type="term" value="F:dITP diphosphatase activity"/>
    <property type="evidence" value="ECO:0007669"/>
    <property type="project" value="UniProtKB-UniRule"/>
</dbReference>
<dbReference type="InterPro" id="IPR029001">
    <property type="entry name" value="ITPase-like_fam"/>
</dbReference>
<dbReference type="AlphaFoldDB" id="A0AAU8RLR4"/>
<dbReference type="Gene3D" id="3.90.950.10">
    <property type="match status" value="1"/>
</dbReference>
<comment type="catalytic activity">
    <reaction evidence="10">
        <text>ITP + H2O = IMP + diphosphate + H(+)</text>
        <dbReference type="Rhea" id="RHEA:29399"/>
        <dbReference type="ChEBI" id="CHEBI:15377"/>
        <dbReference type="ChEBI" id="CHEBI:15378"/>
        <dbReference type="ChEBI" id="CHEBI:33019"/>
        <dbReference type="ChEBI" id="CHEBI:58053"/>
        <dbReference type="ChEBI" id="CHEBI:61402"/>
        <dbReference type="EC" id="3.6.1.66"/>
    </reaction>
</comment>
<comment type="caution">
    <text evidence="10">Lacks conserved residue(s) required for the propagation of feature annotation.</text>
</comment>
<evidence type="ECO:0000256" key="11">
    <source>
        <dbReference type="RuleBase" id="RU003781"/>
    </source>
</evidence>
<feature type="binding site" evidence="10">
    <location>
        <position position="68"/>
    </location>
    <ligand>
        <name>Mg(2+)</name>
        <dbReference type="ChEBI" id="CHEBI:18420"/>
    </ligand>
</feature>
<proteinExistence type="inferred from homology"/>
<feature type="binding site" evidence="10">
    <location>
        <begin position="7"/>
        <end position="12"/>
    </location>
    <ligand>
        <name>substrate</name>
    </ligand>
</feature>
<dbReference type="PANTHER" id="PTHR11067:SF9">
    <property type="entry name" value="INOSINE TRIPHOSPHATE PYROPHOSPHATASE"/>
    <property type="match status" value="1"/>
</dbReference>
<evidence type="ECO:0000256" key="6">
    <source>
        <dbReference type="ARBA" id="ARBA00022842"/>
    </source>
</evidence>
<dbReference type="RefSeq" id="WP_025614453.1">
    <property type="nucleotide sequence ID" value="NZ_CP009976.1"/>
</dbReference>
<dbReference type="GO" id="GO:0036222">
    <property type="term" value="F:XTP diphosphatase activity"/>
    <property type="evidence" value="ECO:0007669"/>
    <property type="project" value="UniProtKB-UniRule"/>
</dbReference>
<keyword evidence="12" id="KW-0175">Coiled coil</keyword>
<dbReference type="InterPro" id="IPR020922">
    <property type="entry name" value="dITP/XTP_pyrophosphatase"/>
</dbReference>
<evidence type="ECO:0000256" key="3">
    <source>
        <dbReference type="ARBA" id="ARBA00022723"/>
    </source>
</evidence>
<comment type="subunit">
    <text evidence="2 10">Homodimer.</text>
</comment>
<keyword evidence="7 10" id="KW-0546">Nucleotide metabolism</keyword>
<comment type="catalytic activity">
    <reaction evidence="9 10">
        <text>XTP + H2O = XMP + diphosphate + H(+)</text>
        <dbReference type="Rhea" id="RHEA:28610"/>
        <dbReference type="ChEBI" id="CHEBI:15377"/>
        <dbReference type="ChEBI" id="CHEBI:15378"/>
        <dbReference type="ChEBI" id="CHEBI:33019"/>
        <dbReference type="ChEBI" id="CHEBI:57464"/>
        <dbReference type="ChEBI" id="CHEBI:61314"/>
        <dbReference type="EC" id="3.6.1.66"/>
    </reaction>
</comment>
<feature type="active site" description="Proton acceptor" evidence="10">
    <location>
        <position position="68"/>
    </location>
</feature>
<evidence type="ECO:0000256" key="8">
    <source>
        <dbReference type="ARBA" id="ARBA00051875"/>
    </source>
</evidence>
<dbReference type="NCBIfam" id="NF011398">
    <property type="entry name" value="PRK14823.1"/>
    <property type="match status" value="1"/>
</dbReference>
<protein>
    <recommendedName>
        <fullName evidence="10">dITP/XTP pyrophosphatase</fullName>
        <ecNumber evidence="10">3.6.1.66</ecNumber>
    </recommendedName>
    <alternativeName>
        <fullName evidence="10">Non-canonical purine NTP pyrophosphatase</fullName>
    </alternativeName>
    <alternativeName>
        <fullName evidence="10">Non-standard purine NTP pyrophosphatase</fullName>
    </alternativeName>
    <alternativeName>
        <fullName evidence="10">Nucleoside-triphosphate diphosphatase</fullName>
    </alternativeName>
    <alternativeName>
        <fullName evidence="10">Nucleoside-triphosphate pyrophosphatase</fullName>
        <shortName evidence="10">NTPase</shortName>
    </alternativeName>
</protein>
<dbReference type="Pfam" id="PF01725">
    <property type="entry name" value="Ham1p_like"/>
    <property type="match status" value="1"/>
</dbReference>
<feature type="coiled-coil region" evidence="12">
    <location>
        <begin position="91"/>
        <end position="118"/>
    </location>
</feature>
<dbReference type="GO" id="GO:0005829">
    <property type="term" value="C:cytosol"/>
    <property type="evidence" value="ECO:0007669"/>
    <property type="project" value="TreeGrafter"/>
</dbReference>
<dbReference type="SUPFAM" id="SSF52972">
    <property type="entry name" value="ITPase-like"/>
    <property type="match status" value="1"/>
</dbReference>
<dbReference type="HAMAP" id="MF_01405">
    <property type="entry name" value="Non_canon_purine_NTPase"/>
    <property type="match status" value="1"/>
</dbReference>
<dbReference type="CDD" id="cd00515">
    <property type="entry name" value="HAM1"/>
    <property type="match status" value="1"/>
</dbReference>
<dbReference type="EC" id="3.6.1.66" evidence="10"/>
<dbReference type="Proteomes" id="UP000030786">
    <property type="component" value="Chromosome"/>
</dbReference>
<evidence type="ECO:0000256" key="7">
    <source>
        <dbReference type="ARBA" id="ARBA00023080"/>
    </source>
</evidence>
<reference evidence="13 14" key="1">
    <citation type="journal article" date="2014" name="Environ. Microbiol.">
        <title>Contrasting genomic patterns and infection strategies of two co-existing Bacteroidetes podovirus genera.</title>
        <authorList>
            <person name="Holmfeldt K."/>
            <person name="Howard-Varona C."/>
            <person name="Solonenko N."/>
            <person name="Sullivan M.B."/>
        </authorList>
    </citation>
    <scope>NUCLEOTIDE SEQUENCE [LARGE SCALE GENOMIC DNA]</scope>
    <source>
        <strain evidence="13 14">18</strain>
    </source>
</reference>
<evidence type="ECO:0000256" key="1">
    <source>
        <dbReference type="ARBA" id="ARBA00008023"/>
    </source>
</evidence>
<evidence type="ECO:0000256" key="9">
    <source>
        <dbReference type="ARBA" id="ARBA00052017"/>
    </source>
</evidence>
<dbReference type="InterPro" id="IPR002637">
    <property type="entry name" value="RdgB/HAM1"/>
</dbReference>
<evidence type="ECO:0000256" key="10">
    <source>
        <dbReference type="HAMAP-Rule" id="MF_01405"/>
    </source>
</evidence>
<keyword evidence="4 10" id="KW-0547">Nucleotide-binding</keyword>